<dbReference type="InterPro" id="IPR029058">
    <property type="entry name" value="AB_hydrolase_fold"/>
</dbReference>
<dbReference type="PRINTS" id="PR00111">
    <property type="entry name" value="ABHYDROLASE"/>
</dbReference>
<dbReference type="RefSeq" id="WP_345345447.1">
    <property type="nucleotide sequence ID" value="NZ_BAABFB010000043.1"/>
</dbReference>
<dbReference type="PANTHER" id="PTHR43798:SF5">
    <property type="entry name" value="MONOACYLGLYCEROL LIPASE ABHD6"/>
    <property type="match status" value="1"/>
</dbReference>
<gene>
    <name evidence="3" type="primary">phaZ</name>
    <name evidence="3" type="ORF">GCM10023094_26010</name>
</gene>
<dbReference type="PANTHER" id="PTHR43798">
    <property type="entry name" value="MONOACYLGLYCEROL LIPASE"/>
    <property type="match status" value="1"/>
</dbReference>
<dbReference type="Pfam" id="PF00561">
    <property type="entry name" value="Abhydrolase_1"/>
    <property type="match status" value="1"/>
</dbReference>
<dbReference type="InterPro" id="IPR000073">
    <property type="entry name" value="AB_hydrolase_1"/>
</dbReference>
<accession>A0ABP8P1D8</accession>
<keyword evidence="1" id="KW-0812">Transmembrane</keyword>
<evidence type="ECO:0000313" key="3">
    <source>
        <dbReference type="EMBL" id="GAA4480050.1"/>
    </source>
</evidence>
<evidence type="ECO:0000313" key="4">
    <source>
        <dbReference type="Proteomes" id="UP001501183"/>
    </source>
</evidence>
<keyword evidence="1" id="KW-0472">Membrane</keyword>
<dbReference type="InterPro" id="IPR011942">
    <property type="entry name" value="PHA_depoly_arom"/>
</dbReference>
<sequence length="271" mass="28701">MTGEVTHMVTVGGHRLRVRVRPGDSVPLVLCNGIGAGLEVLEPVVEHLDPGRTVVRFDVPGTGGSPASFLPHGFPYLARMLGRLLDDLGYGTVDVLGYSWGGGLAQQFAFRNPRRCRRLVLVATATGALMVPAAPAVLAKMVTPRRFADPDHLAANAATIYGGSARRGDPGLDRIVGHQAVSRRGYLYQLLAGAAWTSLFALPVIRQPTLVVAGTDDPLIPLVNARIMHRLLPNATLELHSGGHIELLTNAPALASVVDGFLGAPSQTRPT</sequence>
<dbReference type="InterPro" id="IPR050266">
    <property type="entry name" value="AB_hydrolase_sf"/>
</dbReference>
<keyword evidence="1" id="KW-1133">Transmembrane helix</keyword>
<keyword evidence="4" id="KW-1185">Reference proteome</keyword>
<reference evidence="4" key="1">
    <citation type="journal article" date="2019" name="Int. J. Syst. Evol. Microbiol.">
        <title>The Global Catalogue of Microorganisms (GCM) 10K type strain sequencing project: providing services to taxonomists for standard genome sequencing and annotation.</title>
        <authorList>
            <consortium name="The Broad Institute Genomics Platform"/>
            <consortium name="The Broad Institute Genome Sequencing Center for Infectious Disease"/>
            <person name="Wu L."/>
            <person name="Ma J."/>
        </authorList>
    </citation>
    <scope>NUCLEOTIDE SEQUENCE [LARGE SCALE GENOMIC DNA]</scope>
    <source>
        <strain evidence="4">JCM 32206</strain>
    </source>
</reference>
<organism evidence="3 4">
    <name type="scientific">Rhodococcus olei</name>
    <dbReference type="NCBI Taxonomy" id="2161675"/>
    <lineage>
        <taxon>Bacteria</taxon>
        <taxon>Bacillati</taxon>
        <taxon>Actinomycetota</taxon>
        <taxon>Actinomycetes</taxon>
        <taxon>Mycobacteriales</taxon>
        <taxon>Nocardiaceae</taxon>
        <taxon>Rhodococcus</taxon>
    </lineage>
</organism>
<protein>
    <submittedName>
        <fullName evidence="3">Poly(3-hydroxyalkanoate) depolymerase</fullName>
    </submittedName>
</protein>
<evidence type="ECO:0000256" key="1">
    <source>
        <dbReference type="SAM" id="Phobius"/>
    </source>
</evidence>
<dbReference type="Proteomes" id="UP001501183">
    <property type="component" value="Unassembled WGS sequence"/>
</dbReference>
<comment type="caution">
    <text evidence="3">The sequence shown here is derived from an EMBL/GenBank/DDBJ whole genome shotgun (WGS) entry which is preliminary data.</text>
</comment>
<evidence type="ECO:0000259" key="2">
    <source>
        <dbReference type="Pfam" id="PF00561"/>
    </source>
</evidence>
<dbReference type="NCBIfam" id="TIGR02240">
    <property type="entry name" value="PHA_depoly_arom"/>
    <property type="match status" value="1"/>
</dbReference>
<dbReference type="Gene3D" id="3.40.50.1820">
    <property type="entry name" value="alpha/beta hydrolase"/>
    <property type="match status" value="1"/>
</dbReference>
<dbReference type="SUPFAM" id="SSF53474">
    <property type="entry name" value="alpha/beta-Hydrolases"/>
    <property type="match status" value="1"/>
</dbReference>
<feature type="transmembrane region" description="Helical" evidence="1">
    <location>
        <begin position="119"/>
        <end position="138"/>
    </location>
</feature>
<proteinExistence type="predicted"/>
<feature type="domain" description="AB hydrolase-1" evidence="2">
    <location>
        <begin position="27"/>
        <end position="250"/>
    </location>
</feature>
<name>A0ABP8P1D8_9NOCA</name>
<dbReference type="EMBL" id="BAABFB010000043">
    <property type="protein sequence ID" value="GAA4480050.1"/>
    <property type="molecule type" value="Genomic_DNA"/>
</dbReference>